<dbReference type="Proteomes" id="UP000553948">
    <property type="component" value="Unassembled WGS sequence"/>
</dbReference>
<dbReference type="EMBL" id="JACGDG010000019">
    <property type="protein sequence ID" value="MBA6118053.1"/>
    <property type="molecule type" value="Genomic_DNA"/>
</dbReference>
<gene>
    <name evidence="1" type="ORF">H4C47_20260</name>
</gene>
<name>A0A7W2L404_PSEPU</name>
<dbReference type="RefSeq" id="WP_182387617.1">
    <property type="nucleotide sequence ID" value="NZ_JACGDG010000019.1"/>
</dbReference>
<evidence type="ECO:0000313" key="2">
    <source>
        <dbReference type="Proteomes" id="UP000553948"/>
    </source>
</evidence>
<organism evidence="1 2">
    <name type="scientific">Pseudomonas putida</name>
    <name type="common">Arthrobacter siderocapsulatus</name>
    <dbReference type="NCBI Taxonomy" id="303"/>
    <lineage>
        <taxon>Bacteria</taxon>
        <taxon>Pseudomonadati</taxon>
        <taxon>Pseudomonadota</taxon>
        <taxon>Gammaproteobacteria</taxon>
        <taxon>Pseudomonadales</taxon>
        <taxon>Pseudomonadaceae</taxon>
        <taxon>Pseudomonas</taxon>
    </lineage>
</organism>
<proteinExistence type="predicted"/>
<evidence type="ECO:0000313" key="1">
    <source>
        <dbReference type="EMBL" id="MBA6118053.1"/>
    </source>
</evidence>
<reference evidence="1 2" key="1">
    <citation type="submission" date="2020-07" db="EMBL/GenBank/DDBJ databases">
        <title>Diversity of carbapenemase encoding genes among Pseudomonas putida group clinical isolates in a tertiary Brazilian hospital.</title>
        <authorList>
            <person name="Alberto-Lei F."/>
            <person name="Nodari C.S."/>
            <person name="Streling A.P."/>
            <person name="Paulino J.T."/>
            <person name="Bessa-Neto F.O."/>
            <person name="Cayo R."/>
            <person name="Gales A.C."/>
        </authorList>
    </citation>
    <scope>NUCLEOTIDE SEQUENCE [LARGE SCALE GENOMIC DNA]</scope>
    <source>
        <strain evidence="1 2">12464</strain>
    </source>
</reference>
<protein>
    <submittedName>
        <fullName evidence="1">Uncharacterized protein</fullName>
    </submittedName>
</protein>
<accession>A0A7W2L404</accession>
<comment type="caution">
    <text evidence="1">The sequence shown here is derived from an EMBL/GenBank/DDBJ whole genome shotgun (WGS) entry which is preliminary data.</text>
</comment>
<sequence length="1347" mass="149454">MGLLAARTGDATDVTRLLLCRDEVGRRATALEHAEQLPLAMLAAGELNAACAFVRDFPAKGYEVVDAFLALGDVDRAKNLFEHLEPLSQLHTSRFEHYGHAHNVAEFEKWARRVFHFRDFEQIRHAITHLEAESQSDATYVASVALEESISVRLKLQLAQAVMQHQPDIDFVELQQQLDFTVSMPAALMVDAGLSCLQQGDECAALTLFRLAELQRDFSELPNAHLRTMALLAAQAGDLARASVLFERLVPPAMAMGDDELHNHAASWLVEAVLEHAELASLLGKPLSPVAPSRHALLRPLQSLATQVGELSGEVQRNIAPIAPGRALNLCRRAMEYVLRLPSRDGADYSLTHLAITVAPVMARKLIRIGAVCRESEFREMLDALDQLAADITTHPTSLLRREIAVAAYAVDGDRQGASERLHRLVNELVENTPSEQLDVLADLVAAFARIDDDYSARQLLANLSAHSLGYALAARKDPQYALWSTVLARANAAAPEQRAARTQLLMRQVQGMSETEGFSAACRIAHTLIEEGMRDSPQLGYEISQALGSWSLIGWPNRMDVLLTEMLRRSPELQPAAISAWCELVLPYYEEPHYRPATKIGAFLDVALMAGGTGLLADSVAQLQQAIERNSAAHLRLTLIERLHERAKHYGYASEILDLAVQRWEADAPPSRDHSSRQRYDDACSLDELQQAFEAETANLSYEAPYRFLALAEAAPLDQVVAMFEQWELLRSKERCRYMMVERLVQAGNTGHARRLLNSDEAVETQRRSWSQWMGGEQYYYFKARLILDGVSTHPVAFASFVDSLITGEDGSMILLAEIEDILPIISEQPDWAAIWDLVAEQLQSTREFQLGQPFEPSQTALDDTQVLAELLHQALRLPITCVRRQAQLCALRLAAQSGSGEQAFCLTMDRLLAGTLDEPWQAMQTLLLANESRLAATLGARVAALAHHGDLGVAIAARQLALQWGLSVSVPRVTLPLVYQLTLDDDADDSLTLIDKMAGTMRIEDPMGWTLPFISVVKMLSKVTGIEEVNIRHRAAMFITEWGGLGSFGQAADTASRSHLQDLEMRIPYVKPQAWAGITALRYVAGELYQAGLIAGSRVPALLEQLNASVPVLPMRPIGVRPRGIARQLSAEHLDWRVRDQLWLDQVKHDVAVWPADQDLLVLAEVSKFVTQQPRQYRLRQLRLRAAVLDGQPRFEELFASLPGVVWLGEEVALDNECSPNFIRRYCSSSHSPDKFEHNLTLCPNWLLRLGWSASSKSPWTYVDNASALMAGVAWWQDAGPLDLNSVATWGEGCFIWLTPAGLEQIQALAGEIIIDTFAQREFVKIGEQLKVKVANDAYVLQVAN</sequence>